<evidence type="ECO:0000256" key="3">
    <source>
        <dbReference type="ARBA" id="ARBA00022989"/>
    </source>
</evidence>
<feature type="transmembrane region" description="Helical" evidence="6">
    <location>
        <begin position="71"/>
        <end position="96"/>
    </location>
</feature>
<gene>
    <name evidence="8" type="primary">ERG3</name>
    <name evidence="8" type="ORF">MBRA1_001047</name>
</gene>
<dbReference type="EMBL" id="CP119951">
    <property type="protein sequence ID" value="WFC94417.1"/>
    <property type="molecule type" value="Genomic_DNA"/>
</dbReference>
<dbReference type="GO" id="GO:0016020">
    <property type="term" value="C:membrane"/>
    <property type="evidence" value="ECO:0007669"/>
    <property type="project" value="UniProtKB-SubCell"/>
</dbReference>
<feature type="transmembrane region" description="Helical" evidence="6">
    <location>
        <begin position="219"/>
        <end position="241"/>
    </location>
</feature>
<dbReference type="AlphaFoldDB" id="A0AAF0DS41"/>
<dbReference type="EC" id="1.14.19.20" evidence="8"/>
<proteinExistence type="predicted"/>
<dbReference type="GO" id="GO:0050046">
    <property type="term" value="F:delta7-sterol 5(6)-desaturase activity"/>
    <property type="evidence" value="ECO:0007669"/>
    <property type="project" value="UniProtKB-EC"/>
</dbReference>
<dbReference type="PANTHER" id="PTHR11863">
    <property type="entry name" value="STEROL DESATURASE"/>
    <property type="match status" value="1"/>
</dbReference>
<dbReference type="GO" id="GO:0005506">
    <property type="term" value="F:iron ion binding"/>
    <property type="evidence" value="ECO:0007669"/>
    <property type="project" value="InterPro"/>
</dbReference>
<reference evidence="8" key="1">
    <citation type="submission" date="2023-03" db="EMBL/GenBank/DDBJ databases">
        <title>Mating type loci evolution in Malassezia.</title>
        <authorList>
            <person name="Coelho M.A."/>
        </authorList>
    </citation>
    <scope>NUCLEOTIDE SEQUENCE</scope>
    <source>
        <strain evidence="8">CBS 14135</strain>
    </source>
</reference>
<keyword evidence="8" id="KW-0560">Oxidoreductase</keyword>
<feature type="transmembrane region" description="Helical" evidence="6">
    <location>
        <begin position="153"/>
        <end position="174"/>
    </location>
</feature>
<protein>
    <submittedName>
        <fullName evidence="8">Delta(7)-sterol 5(6)-desaturase</fullName>
        <ecNumber evidence="8">1.14.19.20</ecNumber>
    </submittedName>
</protein>
<evidence type="ECO:0000256" key="5">
    <source>
        <dbReference type="SAM" id="MobiDB-lite"/>
    </source>
</evidence>
<sequence>MDLVLHFADEYVLDSVWAHLLPASRFSSACGAQGSKLNETMVDTQQMIAQCGEPGKAVSWLPRDNIVRQTISLYVITYIGILLLYFSMASLSYYFLFNKDLMKHPRFLKNQIKLEIQSSLRAFPWLDLLTVPWFVAEVRGYSRVYDRWDEYGLWYLILSVPFFLLFTDICIYWVHRLEHHPSIYKYVHKPHHKWIVPTPFASHAFHPIDGYAQSLPYHIFPVLFPLNKLLFLGLFGFVNMWSIMIHDSDMITGTGLERIINGPAHHTLHHLYFTCNYGQYTTLCDRLGKSFREPHRDDDPLIQANQSPPETRAHVKEE</sequence>
<keyword evidence="4 6" id="KW-0472">Membrane</keyword>
<dbReference type="GO" id="GO:0008610">
    <property type="term" value="P:lipid biosynthetic process"/>
    <property type="evidence" value="ECO:0007669"/>
    <property type="project" value="InterPro"/>
</dbReference>
<accession>A0AAF0DS41</accession>
<evidence type="ECO:0000256" key="6">
    <source>
        <dbReference type="SAM" id="Phobius"/>
    </source>
</evidence>
<keyword evidence="3 6" id="KW-1133">Transmembrane helix</keyword>
<dbReference type="Pfam" id="PF04116">
    <property type="entry name" value="FA_hydroxylase"/>
    <property type="match status" value="1"/>
</dbReference>
<keyword evidence="9" id="KW-1185">Reference proteome</keyword>
<dbReference type="InterPro" id="IPR050307">
    <property type="entry name" value="Sterol_Desaturase_Related"/>
</dbReference>
<evidence type="ECO:0000256" key="1">
    <source>
        <dbReference type="ARBA" id="ARBA00004370"/>
    </source>
</evidence>
<organism evidence="8 9">
    <name type="scientific">Malassezia brasiliensis</name>
    <dbReference type="NCBI Taxonomy" id="1821822"/>
    <lineage>
        <taxon>Eukaryota</taxon>
        <taxon>Fungi</taxon>
        <taxon>Dikarya</taxon>
        <taxon>Basidiomycota</taxon>
        <taxon>Ustilaginomycotina</taxon>
        <taxon>Malasseziomycetes</taxon>
        <taxon>Malasseziales</taxon>
        <taxon>Malasseziaceae</taxon>
        <taxon>Malassezia</taxon>
    </lineage>
</organism>
<feature type="region of interest" description="Disordered" evidence="5">
    <location>
        <begin position="294"/>
        <end position="318"/>
    </location>
</feature>
<evidence type="ECO:0000256" key="4">
    <source>
        <dbReference type="ARBA" id="ARBA00023136"/>
    </source>
</evidence>
<name>A0AAF0DS41_9BASI</name>
<evidence type="ECO:0000313" key="9">
    <source>
        <dbReference type="Proteomes" id="UP001216638"/>
    </source>
</evidence>
<feature type="domain" description="Fatty acid hydroxylase" evidence="7">
    <location>
        <begin position="162"/>
        <end position="289"/>
    </location>
</feature>
<evidence type="ECO:0000313" key="8">
    <source>
        <dbReference type="EMBL" id="WFC94417.1"/>
    </source>
</evidence>
<dbReference type="Proteomes" id="UP001216638">
    <property type="component" value="Chromosome 1"/>
</dbReference>
<evidence type="ECO:0000259" key="7">
    <source>
        <dbReference type="Pfam" id="PF04116"/>
    </source>
</evidence>
<comment type="subcellular location">
    <subcellularLocation>
        <location evidence="1">Membrane</location>
    </subcellularLocation>
</comment>
<evidence type="ECO:0000256" key="2">
    <source>
        <dbReference type="ARBA" id="ARBA00022692"/>
    </source>
</evidence>
<dbReference type="InterPro" id="IPR006694">
    <property type="entry name" value="Fatty_acid_hydroxylase"/>
</dbReference>
<keyword evidence="2 6" id="KW-0812">Transmembrane</keyword>